<dbReference type="EMBL" id="AGNL01020624">
    <property type="protein sequence ID" value="EJK60870.1"/>
    <property type="molecule type" value="Genomic_DNA"/>
</dbReference>
<protein>
    <submittedName>
        <fullName evidence="3">Uncharacterized protein</fullName>
    </submittedName>
</protein>
<comment type="caution">
    <text evidence="3">The sequence shown here is derived from an EMBL/GenBank/DDBJ whole genome shotgun (WGS) entry which is preliminary data.</text>
</comment>
<proteinExistence type="predicted"/>
<dbReference type="Proteomes" id="UP000266841">
    <property type="component" value="Unassembled WGS sequence"/>
</dbReference>
<dbReference type="AlphaFoldDB" id="K0S6I4"/>
<feature type="signal peptide" evidence="2">
    <location>
        <begin position="1"/>
        <end position="22"/>
    </location>
</feature>
<reference evidence="3 4" key="1">
    <citation type="journal article" date="2012" name="Genome Biol.">
        <title>Genome and low-iron response of an oceanic diatom adapted to chronic iron limitation.</title>
        <authorList>
            <person name="Lommer M."/>
            <person name="Specht M."/>
            <person name="Roy A.S."/>
            <person name="Kraemer L."/>
            <person name="Andreson R."/>
            <person name="Gutowska M.A."/>
            <person name="Wolf J."/>
            <person name="Bergner S.V."/>
            <person name="Schilhabel M.B."/>
            <person name="Klostermeier U.C."/>
            <person name="Beiko R.G."/>
            <person name="Rosenstiel P."/>
            <person name="Hippler M."/>
            <person name="Laroche J."/>
        </authorList>
    </citation>
    <scope>NUCLEOTIDE SEQUENCE [LARGE SCALE GENOMIC DNA]</scope>
    <source>
        <strain evidence="3 4">CCMP1005</strain>
    </source>
</reference>
<evidence type="ECO:0000313" key="3">
    <source>
        <dbReference type="EMBL" id="EJK60870.1"/>
    </source>
</evidence>
<dbReference type="OrthoDB" id="7985542at2759"/>
<keyword evidence="4" id="KW-1185">Reference proteome</keyword>
<evidence type="ECO:0000313" key="4">
    <source>
        <dbReference type="Proteomes" id="UP000266841"/>
    </source>
</evidence>
<keyword evidence="1" id="KW-0472">Membrane</keyword>
<keyword evidence="2" id="KW-0732">Signal</keyword>
<sequence length="332" mass="33372">MKLCFFVYTRLLLGGALHRSAGTAPLRHETAAGLLLLGEALGHELLVRGHVLLVAEHGRELGGLARALPLQDEGGDVALDLGGAADLLALLAGEGAADDVLADVVLLGEVEELADLRRALGSEAAGDGRVGEAGDLGVSLLDDGEVEHGDVLADDAAADGLALALTRAAGAVSLVSLVHQEANAGVGEDALAHGETLLVVSSGDAHDVAGELLAEDGAVDLLGHAPLVEVLEALLIVDLDDLLEARGGAGDVDLRTEAGGQAEVKTGVSSFTVAVVGSGCCPLSSLRNSHLHRRGFRLLQQSVAFVVAMVAAAGGGGLAFGFSPPPISLVAQ</sequence>
<organism evidence="3 4">
    <name type="scientific">Thalassiosira oceanica</name>
    <name type="common">Marine diatom</name>
    <dbReference type="NCBI Taxonomy" id="159749"/>
    <lineage>
        <taxon>Eukaryota</taxon>
        <taxon>Sar</taxon>
        <taxon>Stramenopiles</taxon>
        <taxon>Ochrophyta</taxon>
        <taxon>Bacillariophyta</taxon>
        <taxon>Coscinodiscophyceae</taxon>
        <taxon>Thalassiosirophycidae</taxon>
        <taxon>Thalassiosirales</taxon>
        <taxon>Thalassiosiraceae</taxon>
        <taxon>Thalassiosira</taxon>
    </lineage>
</organism>
<feature type="transmembrane region" description="Helical" evidence="1">
    <location>
        <begin position="303"/>
        <end position="322"/>
    </location>
</feature>
<keyword evidence="1" id="KW-0812">Transmembrane</keyword>
<feature type="chain" id="PRO_5003840842" evidence="2">
    <location>
        <begin position="23"/>
        <end position="332"/>
    </location>
</feature>
<name>K0S6I4_THAOC</name>
<evidence type="ECO:0000256" key="2">
    <source>
        <dbReference type="SAM" id="SignalP"/>
    </source>
</evidence>
<accession>K0S6I4</accession>
<gene>
    <name evidence="3" type="ORF">THAOC_18712</name>
</gene>
<keyword evidence="1" id="KW-1133">Transmembrane helix</keyword>
<evidence type="ECO:0000256" key="1">
    <source>
        <dbReference type="SAM" id="Phobius"/>
    </source>
</evidence>